<evidence type="ECO:0000313" key="8">
    <source>
        <dbReference type="EMBL" id="OAA30193.1"/>
    </source>
</evidence>
<proteinExistence type="predicted"/>
<evidence type="ECO:0000259" key="7">
    <source>
        <dbReference type="PROSITE" id="PS51194"/>
    </source>
</evidence>
<dbReference type="PANTHER" id="PTHR45766">
    <property type="entry name" value="DNA ANNEALING HELICASE AND ENDONUCLEASE ZRANB3 FAMILY MEMBER"/>
    <property type="match status" value="1"/>
</dbReference>
<evidence type="ECO:0000256" key="2">
    <source>
        <dbReference type="ARBA" id="ARBA00022801"/>
    </source>
</evidence>
<evidence type="ECO:0000256" key="1">
    <source>
        <dbReference type="ARBA" id="ARBA00022741"/>
    </source>
</evidence>
<reference evidence="8 9" key="1">
    <citation type="submission" date="2014-02" db="EMBL/GenBank/DDBJ databases">
        <title>Kosmotoga genome sequencing.</title>
        <authorList>
            <person name="Pollo S.M."/>
            <person name="Charchuk R."/>
            <person name="Nesbo C.L."/>
        </authorList>
    </citation>
    <scope>NUCLEOTIDE SEQUENCE [LARGE SCALE GENOMIC DNA]</scope>
    <source>
        <strain evidence="8 9">S304</strain>
    </source>
</reference>
<dbReference type="GO" id="GO:0004386">
    <property type="term" value="F:helicase activity"/>
    <property type="evidence" value="ECO:0007669"/>
    <property type="project" value="UniProtKB-KW"/>
</dbReference>
<dbReference type="InterPro" id="IPR000330">
    <property type="entry name" value="SNF2_N"/>
</dbReference>
<dbReference type="GO" id="GO:0016787">
    <property type="term" value="F:hydrolase activity"/>
    <property type="evidence" value="ECO:0007669"/>
    <property type="project" value="UniProtKB-KW"/>
</dbReference>
<feature type="domain" description="Helicase ATP-binding" evidence="6">
    <location>
        <begin position="101"/>
        <end position="287"/>
    </location>
</feature>
<organism evidence="8 9">
    <name type="scientific">Kosmotoga arenicorallina S304</name>
    <dbReference type="NCBI Taxonomy" id="1453497"/>
    <lineage>
        <taxon>Bacteria</taxon>
        <taxon>Thermotogati</taxon>
        <taxon>Thermotogota</taxon>
        <taxon>Thermotogae</taxon>
        <taxon>Kosmotogales</taxon>
        <taxon>Kosmotogaceae</taxon>
        <taxon>Kosmotoga</taxon>
    </lineage>
</organism>
<dbReference type="InterPro" id="IPR057342">
    <property type="entry name" value="DEXDc_RapA"/>
</dbReference>
<dbReference type="Pfam" id="PF00271">
    <property type="entry name" value="Helicase_C"/>
    <property type="match status" value="1"/>
</dbReference>
<dbReference type="SMART" id="SM00490">
    <property type="entry name" value="HELICc"/>
    <property type="match status" value="1"/>
</dbReference>
<dbReference type="InterPro" id="IPR001650">
    <property type="entry name" value="Helicase_C-like"/>
</dbReference>
<protein>
    <recommendedName>
        <fullName evidence="10">Helicase</fullName>
    </recommendedName>
</protein>
<sequence>MEKQWYWLEEKKQPCVLLEERKMFGYEMARVWLPTEGKVVDIPAGSLLPISRMLGFFSSDFLSYVSAAGKLINIFNSTDVLLAPLNSSIIPLPHQIRTVQRAISGDRIRFLLADEVGLGKTIEAGLIMQELKLRRLVKRVLVVAPKGLVTQWETEMKLKFNEDFKLIIPSELSTVKKLSGVQNAWKLFDQVICPLDSVKPLEGRQGWSYEQLEEHNKERFLDLINAGWDMIIVDEAHKLGGSSIQVARYKLGQSLSQASPYILLLSATPHQGKTDAFLRLMSFLDPVAFSNEQELTRENISDYVIRIEKRKAIDINGKPLFKKRITQLYHIEFDERYSKQKQLYDAVTEYVRQGYNKAMKEKRNYVGFLMLLMQRLVSSSTLAISRALEKRLMVLEEPQRQLRLIKGNEINFADLEELDPQEQLELLALAAPDDVNAELYQVRFLLELAREANQDTDAKANALLEWIHQLRREELDPELKILVFTEFIATQEMLERFLSERGFRVVTLNGSMSMEERIKAQKDFEENAQIMISTDAGGEGLNLQFCHVVINYDMPWNPMKVEQRIGRVDRIGQKHDVKAINFVLGGTVEYRVIEVIENKLKVIFDEFGVDKTSDILDSAEAVELFDELYASAIANPDNFEKDVDNILERIRQQIIQATRNNHMLPAYEITNPKEAQKLVQQPVNYWLERAVISYIKAYGGKATQIGDNWKIRYLETGREELITFDRNSKNPDVKKIAFNDQLVNDAIKHLPELSEDFHVPVVSLDNIPKGLQGVWSLWKVVAKGKEWSKERVIPVFVNDEGKVFLNSAILVWERLINGRFKIMDYESIEALEHQVEKELRRNFENLKAEYLSEREKNKERKREWFEIRRQMAERIGLPQVREHRLKQLKLEMESWETSLNDEIYPELKLLLTVKVRNHVQ</sequence>
<evidence type="ECO:0000256" key="4">
    <source>
        <dbReference type="ARBA" id="ARBA00022840"/>
    </source>
</evidence>
<dbReference type="InterPro" id="IPR027417">
    <property type="entry name" value="P-loop_NTPase"/>
</dbReference>
<dbReference type="PROSITE" id="PS51194">
    <property type="entry name" value="HELICASE_CTER"/>
    <property type="match status" value="1"/>
</dbReference>
<dbReference type="OrthoDB" id="9814088at2"/>
<dbReference type="GO" id="GO:0005524">
    <property type="term" value="F:ATP binding"/>
    <property type="evidence" value="ECO:0007669"/>
    <property type="project" value="UniProtKB-KW"/>
</dbReference>
<dbReference type="Gene3D" id="3.40.50.300">
    <property type="entry name" value="P-loop containing nucleotide triphosphate hydrolases"/>
    <property type="match status" value="1"/>
</dbReference>
<dbReference type="EMBL" id="JFHK01000013">
    <property type="protein sequence ID" value="OAA30193.1"/>
    <property type="molecule type" value="Genomic_DNA"/>
</dbReference>
<accession>A0A176K110</accession>
<dbReference type="STRING" id="1453497.AT15_00360"/>
<keyword evidence="4" id="KW-0067">ATP-binding</keyword>
<dbReference type="InterPro" id="IPR014001">
    <property type="entry name" value="Helicase_ATP-bd"/>
</dbReference>
<evidence type="ECO:0000256" key="5">
    <source>
        <dbReference type="SAM" id="Coils"/>
    </source>
</evidence>
<dbReference type="PANTHER" id="PTHR45766:SF6">
    <property type="entry name" value="SWI_SNF-RELATED MATRIX-ASSOCIATED ACTIN-DEPENDENT REGULATOR OF CHROMATIN SUBFAMILY A-LIKE PROTEIN 1"/>
    <property type="match status" value="1"/>
</dbReference>
<dbReference type="SUPFAM" id="SSF52540">
    <property type="entry name" value="P-loop containing nucleoside triphosphate hydrolases"/>
    <property type="match status" value="2"/>
</dbReference>
<evidence type="ECO:0008006" key="10">
    <source>
        <dbReference type="Google" id="ProtNLM"/>
    </source>
</evidence>
<dbReference type="PROSITE" id="PS51192">
    <property type="entry name" value="HELICASE_ATP_BIND_1"/>
    <property type="match status" value="1"/>
</dbReference>
<dbReference type="RefSeq" id="WP_068347600.1">
    <property type="nucleotide sequence ID" value="NZ_JFHK01000013.1"/>
</dbReference>
<dbReference type="Gene3D" id="3.40.50.10810">
    <property type="entry name" value="Tandem AAA-ATPase domain"/>
    <property type="match status" value="1"/>
</dbReference>
<keyword evidence="3" id="KW-0347">Helicase</keyword>
<keyword evidence="9" id="KW-1185">Reference proteome</keyword>
<evidence type="ECO:0000256" key="3">
    <source>
        <dbReference type="ARBA" id="ARBA00022806"/>
    </source>
</evidence>
<dbReference type="Proteomes" id="UP000077339">
    <property type="component" value="Unassembled WGS sequence"/>
</dbReference>
<dbReference type="SMART" id="SM00487">
    <property type="entry name" value="DEXDc"/>
    <property type="match status" value="1"/>
</dbReference>
<keyword evidence="5" id="KW-0175">Coiled coil</keyword>
<evidence type="ECO:0000259" key="6">
    <source>
        <dbReference type="PROSITE" id="PS51192"/>
    </source>
</evidence>
<gene>
    <name evidence="8" type="ORF">AT15_00360</name>
</gene>
<dbReference type="CDD" id="cd18793">
    <property type="entry name" value="SF2_C_SNF"/>
    <property type="match status" value="1"/>
</dbReference>
<feature type="domain" description="Helicase C-terminal" evidence="7">
    <location>
        <begin position="462"/>
        <end position="615"/>
    </location>
</feature>
<keyword evidence="1" id="KW-0547">Nucleotide-binding</keyword>
<keyword evidence="2" id="KW-0378">Hydrolase</keyword>
<dbReference type="InterPro" id="IPR038718">
    <property type="entry name" value="SNF2-like_sf"/>
</dbReference>
<feature type="coiled-coil region" evidence="5">
    <location>
        <begin position="836"/>
        <end position="863"/>
    </location>
</feature>
<comment type="caution">
    <text evidence="8">The sequence shown here is derived from an EMBL/GenBank/DDBJ whole genome shotgun (WGS) entry which is preliminary data.</text>
</comment>
<dbReference type="Pfam" id="PF00176">
    <property type="entry name" value="SNF2-rel_dom"/>
    <property type="match status" value="1"/>
</dbReference>
<evidence type="ECO:0000313" key="9">
    <source>
        <dbReference type="Proteomes" id="UP000077339"/>
    </source>
</evidence>
<dbReference type="PATRIC" id="fig|1453497.3.peg.79"/>
<dbReference type="AlphaFoldDB" id="A0A176K110"/>
<dbReference type="InterPro" id="IPR049730">
    <property type="entry name" value="SNF2/RAD54-like_C"/>
</dbReference>
<name>A0A176K110_9BACT</name>
<dbReference type="CDD" id="cd18011">
    <property type="entry name" value="DEXDc_RapA"/>
    <property type="match status" value="1"/>
</dbReference>